<dbReference type="SUPFAM" id="SSF55469">
    <property type="entry name" value="FMN-dependent nitroreductase-like"/>
    <property type="match status" value="1"/>
</dbReference>
<dbReference type="InterPro" id="IPR000415">
    <property type="entry name" value="Nitroreductase-like"/>
</dbReference>
<accession>A0A096DPS1</accession>
<dbReference type="STRING" id="1156417.Y919_01715"/>
<name>A0A096DPS1_9FIRM</name>
<evidence type="ECO:0000313" key="3">
    <source>
        <dbReference type="Proteomes" id="UP000029622"/>
    </source>
</evidence>
<comment type="caution">
    <text evidence="2">The sequence shown here is derived from an EMBL/GenBank/DDBJ whole genome shotgun (WGS) entry which is preliminary data.</text>
</comment>
<dbReference type="CDD" id="cd02142">
    <property type="entry name" value="McbC_SagB-like_oxidoreductase"/>
    <property type="match status" value="1"/>
</dbReference>
<dbReference type="InterPro" id="IPR020051">
    <property type="entry name" value="SagB-type_dehydrogenase"/>
</dbReference>
<dbReference type="Proteomes" id="UP000029622">
    <property type="component" value="Unassembled WGS sequence"/>
</dbReference>
<evidence type="ECO:0000259" key="1">
    <source>
        <dbReference type="Pfam" id="PF00881"/>
    </source>
</evidence>
<dbReference type="InterPro" id="IPR052544">
    <property type="entry name" value="Bacteriocin_Proc_Enz"/>
</dbReference>
<dbReference type="EMBL" id="AZTB01000004">
    <property type="protein sequence ID" value="KGG81246.1"/>
    <property type="molecule type" value="Genomic_DNA"/>
</dbReference>
<dbReference type="Gene3D" id="3.40.109.10">
    <property type="entry name" value="NADH Oxidase"/>
    <property type="match status" value="1"/>
</dbReference>
<feature type="domain" description="Nitroreductase" evidence="1">
    <location>
        <begin position="86"/>
        <end position="271"/>
    </location>
</feature>
<organism evidence="2 3">
    <name type="scientific">Caloranaerobacter azorensis H53214</name>
    <dbReference type="NCBI Taxonomy" id="1156417"/>
    <lineage>
        <taxon>Bacteria</taxon>
        <taxon>Bacillati</taxon>
        <taxon>Bacillota</taxon>
        <taxon>Tissierellia</taxon>
        <taxon>Tissierellales</taxon>
        <taxon>Thermohalobacteraceae</taxon>
        <taxon>Caloranaerobacter</taxon>
    </lineage>
</organism>
<dbReference type="PANTHER" id="PTHR43745">
    <property type="entry name" value="NITROREDUCTASE MJ1384-RELATED"/>
    <property type="match status" value="1"/>
</dbReference>
<reference evidence="2 3" key="1">
    <citation type="submission" date="2013-12" db="EMBL/GenBank/DDBJ databases">
        <title>Draft genome sequence of Caloranaerobacter sp. H53214.</title>
        <authorList>
            <person name="Jiang L.J."/>
            <person name="Shao Z.Z."/>
            <person name="Long M.N."/>
        </authorList>
    </citation>
    <scope>NUCLEOTIDE SEQUENCE [LARGE SCALE GENOMIC DNA]</scope>
    <source>
        <strain evidence="2 3">H53214</strain>
    </source>
</reference>
<dbReference type="Pfam" id="PF00881">
    <property type="entry name" value="Nitroreductase"/>
    <property type="match status" value="1"/>
</dbReference>
<proteinExistence type="predicted"/>
<protein>
    <recommendedName>
        <fullName evidence="1">Nitroreductase domain-containing protein</fullName>
    </recommendedName>
</protein>
<gene>
    <name evidence="2" type="ORF">Y919_01715</name>
</gene>
<sequence>MLEKRILWNFKYDVDKQTYLYRLYHENSKHSPLTQSVKAPRSNYMELIENEAREERKYDKKGEVVYIVPYVSELEQFDIRLTDALLKRRTSWNFKKQAISTRELIAFLGYSFGISDREYNLKTYPSGGRFYPVDIYLVPTKKMIRNSEILKEERAYRYNQNSRELLALHRVDLEELNSLTSSTDIGDMSFDDALFLVFLVGNTRYIEKKYNSLTYRLIYKELGHIGQNIMLVATMLGMSTVPLGGFFEDRINKFLRLDKTYQSNMYTFIVG</sequence>
<dbReference type="AlphaFoldDB" id="A0A096DPS1"/>
<dbReference type="InterPro" id="IPR029479">
    <property type="entry name" value="Nitroreductase"/>
</dbReference>
<dbReference type="NCBIfam" id="TIGR03605">
    <property type="entry name" value="antibiot_sagB"/>
    <property type="match status" value="1"/>
</dbReference>
<dbReference type="GO" id="GO:0016491">
    <property type="term" value="F:oxidoreductase activity"/>
    <property type="evidence" value="ECO:0007669"/>
    <property type="project" value="InterPro"/>
</dbReference>
<dbReference type="RefSeq" id="WP_035161777.1">
    <property type="nucleotide sequence ID" value="NZ_AZTB01000004.1"/>
</dbReference>
<dbReference type="PANTHER" id="PTHR43745:SF2">
    <property type="entry name" value="NITROREDUCTASE MJ1384-RELATED"/>
    <property type="match status" value="1"/>
</dbReference>
<evidence type="ECO:0000313" key="2">
    <source>
        <dbReference type="EMBL" id="KGG81246.1"/>
    </source>
</evidence>